<dbReference type="InterPro" id="IPR013225">
    <property type="entry name" value="PaaX_C"/>
</dbReference>
<dbReference type="GO" id="GO:0006351">
    <property type="term" value="P:DNA-templated transcription"/>
    <property type="evidence" value="ECO:0007669"/>
    <property type="project" value="TreeGrafter"/>
</dbReference>
<evidence type="ECO:0000259" key="1">
    <source>
        <dbReference type="Pfam" id="PF07848"/>
    </source>
</evidence>
<reference evidence="3 4" key="1">
    <citation type="submission" date="2016-11" db="EMBL/GenBank/DDBJ databases">
        <authorList>
            <person name="Jaros S."/>
            <person name="Januszkiewicz K."/>
            <person name="Wedrychowicz H."/>
        </authorList>
    </citation>
    <scope>NUCLEOTIDE SEQUENCE [LARGE SCALE GENOMIC DNA]</scope>
    <source>
        <strain evidence="3 4">CGMCC 1.7049</strain>
    </source>
</reference>
<dbReference type="Pfam" id="PF07848">
    <property type="entry name" value="PaaX"/>
    <property type="match status" value="1"/>
</dbReference>
<keyword evidence="4" id="KW-1185">Reference proteome</keyword>
<accession>A0A1M5QIF9</accession>
<dbReference type="EMBL" id="FQWZ01000006">
    <property type="protein sequence ID" value="SHH13579.1"/>
    <property type="molecule type" value="Genomic_DNA"/>
</dbReference>
<organism evidence="3 4">
    <name type="scientific">Hydrocarboniphaga daqingensis</name>
    <dbReference type="NCBI Taxonomy" id="490188"/>
    <lineage>
        <taxon>Bacteria</taxon>
        <taxon>Pseudomonadati</taxon>
        <taxon>Pseudomonadota</taxon>
        <taxon>Gammaproteobacteria</taxon>
        <taxon>Nevskiales</taxon>
        <taxon>Nevskiaceae</taxon>
        <taxon>Hydrocarboniphaga</taxon>
    </lineage>
</organism>
<evidence type="ECO:0000259" key="2">
    <source>
        <dbReference type="Pfam" id="PF08223"/>
    </source>
</evidence>
<evidence type="ECO:0000313" key="4">
    <source>
        <dbReference type="Proteomes" id="UP000199758"/>
    </source>
</evidence>
<proteinExistence type="predicted"/>
<protein>
    <submittedName>
        <fullName evidence="3">Transcriptional regulator, PaaX family</fullName>
    </submittedName>
</protein>
<dbReference type="InterPro" id="IPR036388">
    <property type="entry name" value="WH-like_DNA-bd_sf"/>
</dbReference>
<dbReference type="OrthoDB" id="6380574at2"/>
<feature type="domain" description="Transcriptional repressor PaaX-like C-terminal" evidence="2">
    <location>
        <begin position="183"/>
        <end position="263"/>
    </location>
</feature>
<gene>
    <name evidence="3" type="ORF">SAMN04488068_2627</name>
</gene>
<dbReference type="PANTHER" id="PTHR30319:SF1">
    <property type="entry name" value="TRANSCRIPTIONAL REPRESSOR PAAX"/>
    <property type="match status" value="1"/>
</dbReference>
<dbReference type="STRING" id="490188.SAMN04488068_2627"/>
<dbReference type="Gene3D" id="1.10.10.10">
    <property type="entry name" value="Winged helix-like DNA-binding domain superfamily/Winged helix DNA-binding domain"/>
    <property type="match status" value="1"/>
</dbReference>
<dbReference type="Pfam" id="PF08223">
    <property type="entry name" value="PaaX_C"/>
    <property type="match status" value="1"/>
</dbReference>
<dbReference type="Proteomes" id="UP000199758">
    <property type="component" value="Unassembled WGS sequence"/>
</dbReference>
<dbReference type="PANTHER" id="PTHR30319">
    <property type="entry name" value="PHENYLACETIC ACID REGULATOR-RELATED TRANSCRIPTIONAL REPRESSOR"/>
    <property type="match status" value="1"/>
</dbReference>
<sequence length="286" mass="31619">MTQSSRTSSKAGIQPKEIILKLLMAADGQALSTRDAIAACALFGLSENHVRVALVRLSGAGMIAATARGAYQLGPESAELAAEITQWRSAEARVRPWTGHWVVAHTATLGRRDRAALRVRDRALTLLGMRELERGLYLRPDNLVGGVDGVRERLYSLGLERDAAVYVASGLDDERERRARGLWDGKTLNRAYDKTRAQLDDWLARYAGLERETAARECYLLGDKAIRQLVFDPLLPDPLVDTARRAAFTQTVLRFDQAGHGLWRQMVLQPIPDRTATAAVSPLPMH</sequence>
<dbReference type="RefSeq" id="WP_072898122.1">
    <property type="nucleotide sequence ID" value="NZ_FQWZ01000006.1"/>
</dbReference>
<name>A0A1M5QIF9_9GAMM</name>
<dbReference type="Gene3D" id="3.30.70.2650">
    <property type="match status" value="1"/>
</dbReference>
<dbReference type="AlphaFoldDB" id="A0A1M5QIF9"/>
<dbReference type="InterPro" id="IPR012906">
    <property type="entry name" value="PaaX-like_N"/>
</dbReference>
<feature type="domain" description="Transcriptional repressor PaaX-like N-terminal" evidence="1">
    <location>
        <begin position="19"/>
        <end position="73"/>
    </location>
</feature>
<evidence type="ECO:0000313" key="3">
    <source>
        <dbReference type="EMBL" id="SHH13579.1"/>
    </source>
</evidence>